<keyword evidence="5" id="KW-0169">Cobalamin biosynthesis</keyword>
<evidence type="ECO:0000256" key="5">
    <source>
        <dbReference type="ARBA" id="ARBA00022573"/>
    </source>
</evidence>
<evidence type="ECO:0000256" key="1">
    <source>
        <dbReference type="ARBA" id="ARBA00001933"/>
    </source>
</evidence>
<evidence type="ECO:0000256" key="9">
    <source>
        <dbReference type="ARBA" id="ARBA00048531"/>
    </source>
</evidence>
<keyword evidence="7 11" id="KW-0456">Lyase</keyword>
<organism evidence="11 12">
    <name type="scientific">Desulfofundulus thermobenzoicus</name>
    <dbReference type="NCBI Taxonomy" id="29376"/>
    <lineage>
        <taxon>Bacteria</taxon>
        <taxon>Bacillati</taxon>
        <taxon>Bacillota</taxon>
        <taxon>Clostridia</taxon>
        <taxon>Eubacteriales</taxon>
        <taxon>Peptococcaceae</taxon>
        <taxon>Desulfofundulus</taxon>
    </lineage>
</organism>
<dbReference type="EMBL" id="WHYR01000084">
    <property type="protein sequence ID" value="MQL53956.1"/>
    <property type="molecule type" value="Genomic_DNA"/>
</dbReference>
<dbReference type="InterPro" id="IPR004839">
    <property type="entry name" value="Aminotransferase_I/II_large"/>
</dbReference>
<dbReference type="GO" id="GO:0048472">
    <property type="term" value="F:threonine-phosphate decarboxylase activity"/>
    <property type="evidence" value="ECO:0007669"/>
    <property type="project" value="UniProtKB-EC"/>
</dbReference>
<dbReference type="InterPro" id="IPR005860">
    <property type="entry name" value="CobD"/>
</dbReference>
<dbReference type="InterPro" id="IPR015424">
    <property type="entry name" value="PyrdxlP-dep_Trfase"/>
</dbReference>
<sequence length="359" mass="39629">MPPHGGNLTRAAAEFGLSPRDFLDFSANINPLGLSRRVREAVEDNLWQISHYPDPDCRRLKRALADHLGVDERCLLVGNGAAELIYLLARVVARGRALIPAPTFSEYALAVRAAGGEVAYVFTRPSAGFALPWRDIYRRLGEGDALFLCNPNNPTGTLIPRRELDVLLDMATARRVVVIVDEAFMDFVDDPGEYTLFPLAGRQPNLILVYSLTKILAIPGLRLGALVAPPELVDRLDRLRDPWSVNALAQVAGVAGLQDREYLRQTRAVVSREREFLYRGLSALPGLHPFPGAANFLLVDIGATGYTAAEMVQKMGSKGILLRNCANFPGLGQRYIRLAVRPREENRRLLESLGEIVLK</sequence>
<comment type="cofactor">
    <cofactor evidence="1">
        <name>pyridoxal 5'-phosphate</name>
        <dbReference type="ChEBI" id="CHEBI:597326"/>
    </cofactor>
</comment>
<dbReference type="Gene3D" id="3.40.640.10">
    <property type="entry name" value="Type I PLP-dependent aspartate aminotransferase-like (Major domain)"/>
    <property type="match status" value="1"/>
</dbReference>
<dbReference type="InterPro" id="IPR004838">
    <property type="entry name" value="NHTrfase_class1_PyrdxlP-BS"/>
</dbReference>
<dbReference type="EC" id="4.1.1.81" evidence="4"/>
<dbReference type="InterPro" id="IPR015422">
    <property type="entry name" value="PyrdxlP-dep_Trfase_small"/>
</dbReference>
<evidence type="ECO:0000256" key="2">
    <source>
        <dbReference type="ARBA" id="ARBA00003444"/>
    </source>
</evidence>
<proteinExistence type="predicted"/>
<dbReference type="Pfam" id="PF00155">
    <property type="entry name" value="Aminotran_1_2"/>
    <property type="match status" value="1"/>
</dbReference>
<name>A0A6N7IV11_9FIRM</name>
<evidence type="ECO:0000313" key="12">
    <source>
        <dbReference type="Proteomes" id="UP000441717"/>
    </source>
</evidence>
<evidence type="ECO:0000313" key="11">
    <source>
        <dbReference type="EMBL" id="MQL53956.1"/>
    </source>
</evidence>
<keyword evidence="12" id="KW-1185">Reference proteome</keyword>
<protein>
    <recommendedName>
        <fullName evidence="4">threonine-phosphate decarboxylase</fullName>
        <ecNumber evidence="4">4.1.1.81</ecNumber>
    </recommendedName>
    <alternativeName>
        <fullName evidence="8">L-threonine-O-3-phosphate decarboxylase</fullName>
    </alternativeName>
</protein>
<comment type="pathway">
    <text evidence="3">Cofactor biosynthesis; adenosylcobalamin biosynthesis.</text>
</comment>
<evidence type="ECO:0000256" key="7">
    <source>
        <dbReference type="ARBA" id="ARBA00023239"/>
    </source>
</evidence>
<evidence type="ECO:0000256" key="3">
    <source>
        <dbReference type="ARBA" id="ARBA00004953"/>
    </source>
</evidence>
<comment type="catalytic activity">
    <reaction evidence="9">
        <text>O-phospho-L-threonine + H(+) = (R)-1-aminopropan-2-yl phosphate + CO2</text>
        <dbReference type="Rhea" id="RHEA:11492"/>
        <dbReference type="ChEBI" id="CHEBI:15378"/>
        <dbReference type="ChEBI" id="CHEBI:16526"/>
        <dbReference type="ChEBI" id="CHEBI:58563"/>
        <dbReference type="ChEBI" id="CHEBI:58675"/>
        <dbReference type="EC" id="4.1.1.81"/>
    </reaction>
</comment>
<dbReference type="OrthoDB" id="9813612at2"/>
<dbReference type="SUPFAM" id="SSF53383">
    <property type="entry name" value="PLP-dependent transferases"/>
    <property type="match status" value="1"/>
</dbReference>
<dbReference type="GO" id="GO:0009236">
    <property type="term" value="P:cobalamin biosynthetic process"/>
    <property type="evidence" value="ECO:0007669"/>
    <property type="project" value="UniProtKB-UniPathway"/>
</dbReference>
<comment type="caution">
    <text evidence="11">The sequence shown here is derived from an EMBL/GenBank/DDBJ whole genome shotgun (WGS) entry which is preliminary data.</text>
</comment>
<accession>A0A6N7IV11</accession>
<dbReference type="InterPro" id="IPR015421">
    <property type="entry name" value="PyrdxlP-dep_Trfase_major"/>
</dbReference>
<dbReference type="PANTHER" id="PTHR42885">
    <property type="entry name" value="HISTIDINOL-PHOSPHATE AMINOTRANSFERASE-RELATED"/>
    <property type="match status" value="1"/>
</dbReference>
<reference evidence="11 12" key="1">
    <citation type="submission" date="2019-10" db="EMBL/GenBank/DDBJ databases">
        <title>Comparative genomics of sulfur disproportionating microorganisms.</title>
        <authorList>
            <person name="Ward L.M."/>
            <person name="Bertran E."/>
            <person name="Johnston D."/>
        </authorList>
    </citation>
    <scope>NUCLEOTIDE SEQUENCE [LARGE SCALE GENOMIC DNA]</scope>
    <source>
        <strain evidence="11 12">DSM 14055</strain>
    </source>
</reference>
<comment type="function">
    <text evidence="2">Decarboxylates L-threonine-O-3-phosphate to yield (R)-1-amino-2-propanol O-2-phosphate, the precursor for the linkage between the nucleotide loop and the corrin ring in cobalamin.</text>
</comment>
<dbReference type="NCBIfam" id="TIGR01140">
    <property type="entry name" value="L_thr_O3P_dcar"/>
    <property type="match status" value="1"/>
</dbReference>
<dbReference type="PROSITE" id="PS00105">
    <property type="entry name" value="AA_TRANSFER_CLASS_1"/>
    <property type="match status" value="1"/>
</dbReference>
<dbReference type="PANTHER" id="PTHR42885:SF1">
    <property type="entry name" value="THREONINE-PHOSPHATE DECARBOXYLASE"/>
    <property type="match status" value="1"/>
</dbReference>
<dbReference type="CDD" id="cd00609">
    <property type="entry name" value="AAT_like"/>
    <property type="match status" value="1"/>
</dbReference>
<evidence type="ECO:0000256" key="8">
    <source>
        <dbReference type="ARBA" id="ARBA00029996"/>
    </source>
</evidence>
<evidence type="ECO:0000259" key="10">
    <source>
        <dbReference type="Pfam" id="PF00155"/>
    </source>
</evidence>
<dbReference type="AlphaFoldDB" id="A0A6N7IV11"/>
<dbReference type="Gene3D" id="3.90.1150.10">
    <property type="entry name" value="Aspartate Aminotransferase, domain 1"/>
    <property type="match status" value="1"/>
</dbReference>
<evidence type="ECO:0000256" key="6">
    <source>
        <dbReference type="ARBA" id="ARBA00022898"/>
    </source>
</evidence>
<evidence type="ECO:0000256" key="4">
    <source>
        <dbReference type="ARBA" id="ARBA00012285"/>
    </source>
</evidence>
<gene>
    <name evidence="11" type="ORF">GFC01_17170</name>
</gene>
<dbReference type="GO" id="GO:0030170">
    <property type="term" value="F:pyridoxal phosphate binding"/>
    <property type="evidence" value="ECO:0007669"/>
    <property type="project" value="InterPro"/>
</dbReference>
<dbReference type="Proteomes" id="UP000441717">
    <property type="component" value="Unassembled WGS sequence"/>
</dbReference>
<feature type="domain" description="Aminotransferase class I/classII large" evidence="10">
    <location>
        <begin position="21"/>
        <end position="353"/>
    </location>
</feature>
<dbReference type="UniPathway" id="UPA00148"/>
<keyword evidence="6" id="KW-0663">Pyridoxal phosphate</keyword>